<dbReference type="AlphaFoldDB" id="A0A1G6YH85"/>
<keyword evidence="1" id="KW-0472">Membrane</keyword>
<dbReference type="Pfam" id="PF13796">
    <property type="entry name" value="Sensor"/>
    <property type="match status" value="1"/>
</dbReference>
<feature type="transmembrane region" description="Helical" evidence="1">
    <location>
        <begin position="47"/>
        <end position="67"/>
    </location>
</feature>
<name>A0A1G6YH85_9PSEU</name>
<feature type="transmembrane region" description="Helical" evidence="1">
    <location>
        <begin position="21"/>
        <end position="41"/>
    </location>
</feature>
<reference evidence="4" key="1">
    <citation type="submission" date="2016-10" db="EMBL/GenBank/DDBJ databases">
        <authorList>
            <person name="Varghese N."/>
            <person name="Submissions S."/>
        </authorList>
    </citation>
    <scope>NUCLEOTIDE SEQUENCE [LARGE SCALE GENOMIC DNA]</scope>
    <source>
        <strain evidence="4">IBRC-M 10403</strain>
    </source>
</reference>
<dbReference type="EMBL" id="FMZZ01000021">
    <property type="protein sequence ID" value="SDD89077.1"/>
    <property type="molecule type" value="Genomic_DNA"/>
</dbReference>
<evidence type="ECO:0000256" key="1">
    <source>
        <dbReference type="SAM" id="Phobius"/>
    </source>
</evidence>
<dbReference type="STRING" id="1271860.SAMN05216174_12159"/>
<organism evidence="3 4">
    <name type="scientific">Actinokineospora iranica</name>
    <dbReference type="NCBI Taxonomy" id="1271860"/>
    <lineage>
        <taxon>Bacteria</taxon>
        <taxon>Bacillati</taxon>
        <taxon>Actinomycetota</taxon>
        <taxon>Actinomycetes</taxon>
        <taxon>Pseudonocardiales</taxon>
        <taxon>Pseudonocardiaceae</taxon>
        <taxon>Actinokineospora</taxon>
    </lineage>
</organism>
<evidence type="ECO:0000259" key="2">
    <source>
        <dbReference type="Pfam" id="PF13796"/>
    </source>
</evidence>
<accession>A0A1G6YH85</accession>
<evidence type="ECO:0000313" key="4">
    <source>
        <dbReference type="Proteomes" id="UP000199501"/>
    </source>
</evidence>
<feature type="domain" description="Putative sensor" evidence="2">
    <location>
        <begin position="21"/>
        <end position="201"/>
    </location>
</feature>
<proteinExistence type="predicted"/>
<sequence length="228" mass="24311">MTTIHSDGRRPSPPIFGALGYLLMNLPVGIAGFVALVTLFSVGVGTAVVWVGLPVLAVAIVLARGAARVERARVHAMLGAYIASPYAPLPAKGQWKARVKEGATWRDVGYFLLLFPIGVAEFVLMVTFWSVSLSLLLLPVYYRFLPTGSWRLWDWERPVLVVDSVFEALPFAALGLLVLAVSVVLTRGLASAHAVFARALLGPSGATVRSFGAWEPGFGRSVSGVHGG</sequence>
<feature type="transmembrane region" description="Helical" evidence="1">
    <location>
        <begin position="168"/>
        <end position="190"/>
    </location>
</feature>
<dbReference type="OrthoDB" id="5183710at2"/>
<protein>
    <submittedName>
        <fullName evidence="3">Putative sensor</fullName>
    </submittedName>
</protein>
<keyword evidence="1" id="KW-1133">Transmembrane helix</keyword>
<evidence type="ECO:0000313" key="3">
    <source>
        <dbReference type="EMBL" id="SDD89077.1"/>
    </source>
</evidence>
<dbReference type="Proteomes" id="UP000199501">
    <property type="component" value="Unassembled WGS sequence"/>
</dbReference>
<keyword evidence="1" id="KW-0812">Transmembrane</keyword>
<dbReference type="InterPro" id="IPR025828">
    <property type="entry name" value="Put_sensor_dom"/>
</dbReference>
<gene>
    <name evidence="3" type="ORF">SAMN05216174_12159</name>
</gene>
<feature type="transmembrane region" description="Helical" evidence="1">
    <location>
        <begin position="110"/>
        <end position="142"/>
    </location>
</feature>
<keyword evidence="4" id="KW-1185">Reference proteome</keyword>
<dbReference type="RefSeq" id="WP_091457107.1">
    <property type="nucleotide sequence ID" value="NZ_FMZZ01000021.1"/>
</dbReference>